<evidence type="ECO:0008006" key="3">
    <source>
        <dbReference type="Google" id="ProtNLM"/>
    </source>
</evidence>
<protein>
    <recommendedName>
        <fullName evidence="3">Toll/interleukin-1 receptor domain-containing protein</fullName>
    </recommendedName>
</protein>
<proteinExistence type="predicted"/>
<dbReference type="Proteomes" id="UP000482634">
    <property type="component" value="Unassembled WGS sequence"/>
</dbReference>
<organism evidence="1 2">
    <name type="scientific">Pseudomonas brassicae</name>
    <dbReference type="NCBI Taxonomy" id="2708063"/>
    <lineage>
        <taxon>Bacteria</taxon>
        <taxon>Pseudomonadati</taxon>
        <taxon>Pseudomonadota</taxon>
        <taxon>Gammaproteobacteria</taxon>
        <taxon>Pseudomonadales</taxon>
        <taxon>Pseudomonadaceae</taxon>
        <taxon>Pseudomonas</taxon>
    </lineage>
</organism>
<dbReference type="EMBL" id="JAAHBU010000021">
    <property type="protein sequence ID" value="NER62922.1"/>
    <property type="molecule type" value="Genomic_DNA"/>
</dbReference>
<dbReference type="RefSeq" id="WP_163940808.1">
    <property type="nucleotide sequence ID" value="NZ_JAAHBU010000021.1"/>
</dbReference>
<evidence type="ECO:0000313" key="1">
    <source>
        <dbReference type="EMBL" id="NER62922.1"/>
    </source>
</evidence>
<keyword evidence="2" id="KW-1185">Reference proteome</keyword>
<accession>A0A6B3NHZ3</accession>
<reference evidence="1 2" key="1">
    <citation type="submission" date="2020-02" db="EMBL/GenBank/DDBJ databases">
        <title>Broccoli isolated Pseudomonas sp.</title>
        <authorList>
            <person name="Fujikawa T."/>
            <person name="Sawada H."/>
        </authorList>
    </citation>
    <scope>NUCLEOTIDE SEQUENCE [LARGE SCALE GENOMIC DNA]</scope>
    <source>
        <strain evidence="1 2">MAFF212427</strain>
    </source>
</reference>
<gene>
    <name evidence="1" type="ORF">G3436_02165</name>
</gene>
<name>A0A6B3NHZ3_9PSED</name>
<sequence>MYVGFELNEYQPLREIDSSEIEDFEAQEKGAFDRLSDYMVGQFQGKDVIDAEKLAEHLFPGKKAHVFLSHSHLDADRAKELAIALRGKELDVFVDSCVWGHFDKLLSALNNVYADPSKTPEGGVLYDYKKATELTAGVHMMLLGALQAMIDRSELFVFLNTNNSVPLTTFSGVERTLSPWIYSELQFSATARSRVPPRYCVGTESLSLEEERRYKAIASTSALFSFTAFNTHLPKVKGDQLRTWFNGTDKERDKALDSLYEHSNIAQEFTKLRKKLEKRELEVAQEVDGNP</sequence>
<evidence type="ECO:0000313" key="2">
    <source>
        <dbReference type="Proteomes" id="UP000482634"/>
    </source>
</evidence>
<dbReference type="AlphaFoldDB" id="A0A6B3NHZ3"/>
<comment type="caution">
    <text evidence="1">The sequence shown here is derived from an EMBL/GenBank/DDBJ whole genome shotgun (WGS) entry which is preliminary data.</text>
</comment>